<reference evidence="2" key="1">
    <citation type="submission" date="2018-11" db="EMBL/GenBank/DDBJ databases">
        <authorList>
            <consortium name="Pathogen Informatics"/>
        </authorList>
    </citation>
    <scope>NUCLEOTIDE SEQUENCE</scope>
</reference>
<evidence type="ECO:0000313" key="2">
    <source>
        <dbReference type="EMBL" id="VEL09408.1"/>
    </source>
</evidence>
<feature type="compositionally biased region" description="Basic and acidic residues" evidence="1">
    <location>
        <begin position="298"/>
        <end position="324"/>
    </location>
</feature>
<feature type="compositionally biased region" description="Low complexity" evidence="1">
    <location>
        <begin position="31"/>
        <end position="51"/>
    </location>
</feature>
<accession>A0A3S5B015</accession>
<keyword evidence="3" id="KW-1185">Reference proteome</keyword>
<dbReference type="Proteomes" id="UP000784294">
    <property type="component" value="Unassembled WGS sequence"/>
</dbReference>
<name>A0A3S5B015_9PLAT</name>
<feature type="region of interest" description="Disordered" evidence="1">
    <location>
        <begin position="19"/>
        <end position="100"/>
    </location>
</feature>
<dbReference type="EMBL" id="CAAALY010006260">
    <property type="protein sequence ID" value="VEL09408.1"/>
    <property type="molecule type" value="Genomic_DNA"/>
</dbReference>
<dbReference type="AlphaFoldDB" id="A0A3S5B015"/>
<comment type="caution">
    <text evidence="2">The sequence shown here is derived from an EMBL/GenBank/DDBJ whole genome shotgun (WGS) entry which is preliminary data.</text>
</comment>
<gene>
    <name evidence="2" type="ORF">PXEA_LOCUS2848</name>
</gene>
<organism evidence="2 3">
    <name type="scientific">Protopolystoma xenopodis</name>
    <dbReference type="NCBI Taxonomy" id="117903"/>
    <lineage>
        <taxon>Eukaryota</taxon>
        <taxon>Metazoa</taxon>
        <taxon>Spiralia</taxon>
        <taxon>Lophotrochozoa</taxon>
        <taxon>Platyhelminthes</taxon>
        <taxon>Monogenea</taxon>
        <taxon>Polyopisthocotylea</taxon>
        <taxon>Polystomatidea</taxon>
        <taxon>Polystomatidae</taxon>
        <taxon>Protopolystoma</taxon>
    </lineage>
</organism>
<evidence type="ECO:0000313" key="3">
    <source>
        <dbReference type="Proteomes" id="UP000784294"/>
    </source>
</evidence>
<proteinExistence type="predicted"/>
<sequence length="355" mass="40255">MALTFQRIHISKAIIETLERDEPPPVPPALPVASSIGMPISNISSSPPQSRQQRRPTAAPTTLKPAVTESDLISGEVTDSSTSELRKRRQYYQPPSPSLSPLRAISSLAPALSNFPASLTPALHSPGQEVDQTNLFRHRSRECIRERDDFDGYVEESRDHQNRWRRRQHRSRRSHSRSFESKGDLEENADNAEDGNVGSRRHKLLEAGLIGDEETQNENRSTPSKRRRLHHECRNSEERRERRRRWERREMESPAPQPSVDLLARNERQVATSRLVPAETVITRDREDEALSDPGTPTRDEQPFSLQPEHHGATGLDPKEEGTRKVELTLSEQSQDDRKLGGSTSLSSDCFFCNS</sequence>
<evidence type="ECO:0000256" key="1">
    <source>
        <dbReference type="SAM" id="MobiDB-lite"/>
    </source>
</evidence>
<feature type="compositionally biased region" description="Basic residues" evidence="1">
    <location>
        <begin position="163"/>
        <end position="176"/>
    </location>
</feature>
<protein>
    <submittedName>
        <fullName evidence="2">Uncharacterized protein</fullName>
    </submittedName>
</protein>
<feature type="region of interest" description="Disordered" evidence="1">
    <location>
        <begin position="156"/>
        <end position="324"/>
    </location>
</feature>